<name>A0A328UF29_9BACL</name>
<protein>
    <recommendedName>
        <fullName evidence="3">Lipoprotein</fullName>
    </recommendedName>
</protein>
<reference evidence="1 2" key="1">
    <citation type="submission" date="2018-06" db="EMBL/GenBank/DDBJ databases">
        <title>Paenibacillus montanisoli sp. nov., isolated from mountain area soil.</title>
        <authorList>
            <person name="Wu M."/>
        </authorList>
    </citation>
    <scope>NUCLEOTIDE SEQUENCE [LARGE SCALE GENOMIC DNA]</scope>
    <source>
        <strain evidence="1 2">RA17</strain>
    </source>
</reference>
<dbReference type="EMBL" id="QLUW01000001">
    <property type="protein sequence ID" value="RAP78566.1"/>
    <property type="molecule type" value="Genomic_DNA"/>
</dbReference>
<dbReference type="RefSeq" id="WP_112881689.1">
    <property type="nucleotide sequence ID" value="NZ_QLUW01000001.1"/>
</dbReference>
<gene>
    <name evidence="1" type="ORF">DL346_09140</name>
</gene>
<evidence type="ECO:0008006" key="3">
    <source>
        <dbReference type="Google" id="ProtNLM"/>
    </source>
</evidence>
<evidence type="ECO:0000313" key="2">
    <source>
        <dbReference type="Proteomes" id="UP000249260"/>
    </source>
</evidence>
<comment type="caution">
    <text evidence="1">The sequence shown here is derived from an EMBL/GenBank/DDBJ whole genome shotgun (WGS) entry which is preliminary data.</text>
</comment>
<keyword evidence="2" id="KW-1185">Reference proteome</keyword>
<sequence>MKKHFLKIVVLLQCVSLIGCSSNDQSSNDLHFNEIIKGNIAKITSRNSGTGLLYSITDKKKIDRFVKTMDSTTYTKVKAYEPVTGNSSLKLFNENNVEISSITSNGKGVYHIGEGYYKLNNDIDAKLGSFYKEFYSSENLVNE</sequence>
<dbReference type="AlphaFoldDB" id="A0A328UF29"/>
<proteinExistence type="predicted"/>
<dbReference type="Proteomes" id="UP000249260">
    <property type="component" value="Unassembled WGS sequence"/>
</dbReference>
<accession>A0A328UF29</accession>
<organism evidence="1 2">
    <name type="scientific">Paenibacillus montanisoli</name>
    <dbReference type="NCBI Taxonomy" id="2081970"/>
    <lineage>
        <taxon>Bacteria</taxon>
        <taxon>Bacillati</taxon>
        <taxon>Bacillota</taxon>
        <taxon>Bacilli</taxon>
        <taxon>Bacillales</taxon>
        <taxon>Paenibacillaceae</taxon>
        <taxon>Paenibacillus</taxon>
    </lineage>
</organism>
<evidence type="ECO:0000313" key="1">
    <source>
        <dbReference type="EMBL" id="RAP78566.1"/>
    </source>
</evidence>
<dbReference type="OrthoDB" id="2668527at2"/>
<dbReference type="PROSITE" id="PS51257">
    <property type="entry name" value="PROKAR_LIPOPROTEIN"/>
    <property type="match status" value="1"/>
</dbReference>